<keyword evidence="3 6" id="KW-0812">Transmembrane</keyword>
<feature type="transmembrane region" description="Helical" evidence="6">
    <location>
        <begin position="82"/>
        <end position="100"/>
    </location>
</feature>
<evidence type="ECO:0000313" key="8">
    <source>
        <dbReference type="Proteomes" id="UP001446205"/>
    </source>
</evidence>
<sequence>MSSSLNSPSAGVQGQPRLFTRADRYLATGALRYTLGMLLGLLSLFVLAAVIDQLGDLGKGKYNLAQLVQYVLLSMPRMAYDLIPLAILLGVMAFVSVLASHSELIALRMAGWSLFRLARPLWLVGGLAGLTMFALSEWVIPHSTPWAETVRASALSPGKVLQMRGGEIWFREQDSIFRVRTIEGDGSVLRGVLVLYTPSFAGLRGGYVAESGYYAQGAWHLRNVQETLIGEDRLRMRRIPQLTWRSTITPRTLRSFAQKTDMMTLGEIWYAWRGIQTEGLKSNELGLAWWRRLSYPWVGLVMVAVALPFSVRGSRGGGVASRLLTGLFLGLAFHFLNQMGGYISVAGGIPSWFSALLPLLLFSLIAWYFLARAP</sequence>
<evidence type="ECO:0000256" key="4">
    <source>
        <dbReference type="ARBA" id="ARBA00022989"/>
    </source>
</evidence>
<keyword evidence="2" id="KW-1003">Cell membrane</keyword>
<feature type="transmembrane region" description="Helical" evidence="6">
    <location>
        <begin position="30"/>
        <end position="51"/>
    </location>
</feature>
<comment type="caution">
    <text evidence="7">The sequence shown here is derived from an EMBL/GenBank/DDBJ whole genome shotgun (WGS) entry which is preliminary data.</text>
</comment>
<dbReference type="InterPro" id="IPR005495">
    <property type="entry name" value="LptG/LptF_permease"/>
</dbReference>
<feature type="transmembrane region" description="Helical" evidence="6">
    <location>
        <begin position="349"/>
        <end position="370"/>
    </location>
</feature>
<comment type="subcellular location">
    <subcellularLocation>
        <location evidence="1">Cell membrane</location>
        <topology evidence="1">Multi-pass membrane protein</topology>
    </subcellularLocation>
</comment>
<reference evidence="7 8" key="1">
    <citation type="submission" date="2024-04" db="EMBL/GenBank/DDBJ databases">
        <authorList>
            <person name="Abashina T."/>
            <person name="Shaikin A."/>
        </authorList>
    </citation>
    <scope>NUCLEOTIDE SEQUENCE [LARGE SCALE GENOMIC DNA]</scope>
    <source>
        <strain evidence="7 8">AAFK</strain>
    </source>
</reference>
<keyword evidence="5 6" id="KW-0472">Membrane</keyword>
<feature type="transmembrane region" description="Helical" evidence="6">
    <location>
        <begin position="293"/>
        <end position="311"/>
    </location>
</feature>
<evidence type="ECO:0000256" key="3">
    <source>
        <dbReference type="ARBA" id="ARBA00022692"/>
    </source>
</evidence>
<dbReference type="NCBIfam" id="TIGR04408">
    <property type="entry name" value="LptG_lptG"/>
    <property type="match status" value="1"/>
</dbReference>
<evidence type="ECO:0000313" key="7">
    <source>
        <dbReference type="EMBL" id="MEK8088816.1"/>
    </source>
</evidence>
<organism evidence="7 8">
    <name type="scientific">Thermithiobacillus plumbiphilus</name>
    <dbReference type="NCBI Taxonomy" id="1729899"/>
    <lineage>
        <taxon>Bacteria</taxon>
        <taxon>Pseudomonadati</taxon>
        <taxon>Pseudomonadota</taxon>
        <taxon>Acidithiobacillia</taxon>
        <taxon>Acidithiobacillales</taxon>
        <taxon>Thermithiobacillaceae</taxon>
        <taxon>Thermithiobacillus</taxon>
    </lineage>
</organism>
<evidence type="ECO:0000256" key="2">
    <source>
        <dbReference type="ARBA" id="ARBA00022475"/>
    </source>
</evidence>
<dbReference type="PANTHER" id="PTHR33529:SF2">
    <property type="entry name" value="LIPOPOLYSACCHARIDE EXPORT SYSTEM PERMEASE PROTEIN LPTG"/>
    <property type="match status" value="1"/>
</dbReference>
<feature type="transmembrane region" description="Helical" evidence="6">
    <location>
        <begin position="323"/>
        <end position="343"/>
    </location>
</feature>
<dbReference type="RefSeq" id="WP_341369881.1">
    <property type="nucleotide sequence ID" value="NZ_JBBPCO010000002.1"/>
</dbReference>
<evidence type="ECO:0000256" key="5">
    <source>
        <dbReference type="ARBA" id="ARBA00023136"/>
    </source>
</evidence>
<accession>A0ABU9D796</accession>
<dbReference type="Pfam" id="PF03739">
    <property type="entry name" value="LptF_LptG"/>
    <property type="match status" value="1"/>
</dbReference>
<evidence type="ECO:0000256" key="6">
    <source>
        <dbReference type="SAM" id="Phobius"/>
    </source>
</evidence>
<name>A0ABU9D796_9PROT</name>
<proteinExistence type="predicted"/>
<evidence type="ECO:0000256" key="1">
    <source>
        <dbReference type="ARBA" id="ARBA00004651"/>
    </source>
</evidence>
<dbReference type="InterPro" id="IPR030923">
    <property type="entry name" value="LptG"/>
</dbReference>
<dbReference type="EMBL" id="JBBPCO010000002">
    <property type="protein sequence ID" value="MEK8088816.1"/>
    <property type="molecule type" value="Genomic_DNA"/>
</dbReference>
<dbReference type="Proteomes" id="UP001446205">
    <property type="component" value="Unassembled WGS sequence"/>
</dbReference>
<keyword evidence="4 6" id="KW-1133">Transmembrane helix</keyword>
<dbReference type="PANTHER" id="PTHR33529">
    <property type="entry name" value="SLR0882 PROTEIN-RELATED"/>
    <property type="match status" value="1"/>
</dbReference>
<keyword evidence="8" id="KW-1185">Reference proteome</keyword>
<protein>
    <submittedName>
        <fullName evidence="7">LPS export ABC transporter permease LptG</fullName>
    </submittedName>
</protein>
<feature type="transmembrane region" description="Helical" evidence="6">
    <location>
        <begin position="121"/>
        <end position="140"/>
    </location>
</feature>
<gene>
    <name evidence="7" type="primary">lptG</name>
    <name evidence="7" type="ORF">WOB96_03475</name>
</gene>